<dbReference type="Gene3D" id="1.10.287.110">
    <property type="entry name" value="DnaJ domain"/>
    <property type="match status" value="1"/>
</dbReference>
<dbReference type="CDD" id="cd06257">
    <property type="entry name" value="DnaJ"/>
    <property type="match status" value="1"/>
</dbReference>
<proteinExistence type="predicted"/>
<dbReference type="CDD" id="cd02961">
    <property type="entry name" value="PDI_a_family"/>
    <property type="match status" value="1"/>
</dbReference>
<dbReference type="InterPro" id="IPR018253">
    <property type="entry name" value="DnaJ_domain_CS"/>
</dbReference>
<organism evidence="3">
    <name type="scientific">Rhizophora mucronata</name>
    <name type="common">Asiatic mangrove</name>
    <dbReference type="NCBI Taxonomy" id="61149"/>
    <lineage>
        <taxon>Eukaryota</taxon>
        <taxon>Viridiplantae</taxon>
        <taxon>Streptophyta</taxon>
        <taxon>Embryophyta</taxon>
        <taxon>Tracheophyta</taxon>
        <taxon>Spermatophyta</taxon>
        <taxon>Magnoliopsida</taxon>
        <taxon>eudicotyledons</taxon>
        <taxon>Gunneridae</taxon>
        <taxon>Pentapetalae</taxon>
        <taxon>rosids</taxon>
        <taxon>fabids</taxon>
        <taxon>Malpighiales</taxon>
        <taxon>Rhizophoraceae</taxon>
        <taxon>Rhizophora</taxon>
    </lineage>
</organism>
<evidence type="ECO:0000256" key="1">
    <source>
        <dbReference type="SAM" id="MobiDB-lite"/>
    </source>
</evidence>
<dbReference type="PROSITE" id="PS00636">
    <property type="entry name" value="DNAJ_1"/>
    <property type="match status" value="1"/>
</dbReference>
<evidence type="ECO:0000313" key="3">
    <source>
        <dbReference type="EMBL" id="MBW89728.1"/>
    </source>
</evidence>
<feature type="compositionally biased region" description="Low complexity" evidence="1">
    <location>
        <begin position="192"/>
        <end position="206"/>
    </location>
</feature>
<feature type="region of interest" description="Disordered" evidence="1">
    <location>
        <begin position="133"/>
        <end position="153"/>
    </location>
</feature>
<dbReference type="Gene3D" id="3.40.30.10">
    <property type="entry name" value="Glutaredoxin"/>
    <property type="match status" value="1"/>
</dbReference>
<reference evidence="3" key="1">
    <citation type="submission" date="2018-02" db="EMBL/GenBank/DDBJ databases">
        <title>Rhizophora mucronata_Transcriptome.</title>
        <authorList>
            <person name="Meera S.P."/>
            <person name="Sreeshan A."/>
            <person name="Augustine A."/>
        </authorList>
    </citation>
    <scope>NUCLEOTIDE SEQUENCE</scope>
    <source>
        <tissue evidence="3">Leaf</tissue>
    </source>
</reference>
<dbReference type="SUPFAM" id="SSF46565">
    <property type="entry name" value="Chaperone J-domain"/>
    <property type="match status" value="1"/>
</dbReference>
<evidence type="ECO:0000259" key="2">
    <source>
        <dbReference type="PROSITE" id="PS50076"/>
    </source>
</evidence>
<dbReference type="PANTHER" id="PTHR45184:SF1">
    <property type="entry name" value="DNAJ PROTEIN ERDJ3A"/>
    <property type="match status" value="1"/>
</dbReference>
<dbReference type="InterPro" id="IPR052842">
    <property type="entry name" value="ER_Co-chaperone"/>
</dbReference>
<dbReference type="Pfam" id="PF00226">
    <property type="entry name" value="DnaJ"/>
    <property type="match status" value="1"/>
</dbReference>
<dbReference type="EMBL" id="GGEC01009245">
    <property type="protein sequence ID" value="MBW89728.1"/>
    <property type="molecule type" value="Transcribed_RNA"/>
</dbReference>
<dbReference type="PRINTS" id="PR00625">
    <property type="entry name" value="JDOMAIN"/>
</dbReference>
<dbReference type="PANTHER" id="PTHR45184">
    <property type="entry name" value="DNAJ PROTEIN ERDJ3A"/>
    <property type="match status" value="1"/>
</dbReference>
<name>A0A2P2J8D9_RHIMU</name>
<dbReference type="SMART" id="SM00271">
    <property type="entry name" value="DnaJ"/>
    <property type="match status" value="1"/>
</dbReference>
<protein>
    <submittedName>
        <fullName evidence="3">Uncharacterized protein MANES_08G094300</fullName>
    </submittedName>
</protein>
<feature type="region of interest" description="Disordered" evidence="1">
    <location>
        <begin position="188"/>
        <end position="209"/>
    </location>
</feature>
<accession>A0A2P2J8D9</accession>
<dbReference type="PROSITE" id="PS50076">
    <property type="entry name" value="DNAJ_2"/>
    <property type="match status" value="1"/>
</dbReference>
<dbReference type="SUPFAM" id="SSF52833">
    <property type="entry name" value="Thioredoxin-like"/>
    <property type="match status" value="1"/>
</dbReference>
<sequence length="587" mass="65010">MEMLLQFLDLKACRRFTFLTIAVLTLVLSIIEAKTIDPYKVLGVEKNASQREIQKAFHKLSLQYHPDKNQKKGAQEKFAEINNAYEILSDEEKRKNYDLYGDEKGNPGFEAGHPGHQGGYTYFTSGGQGQSQFNFRPGEWQSTGGQGGSRSFSFSFGGPSAQSSFGFGLDDIFSNFFGNDLGGGQFGGFSGSTGSQSRSQSGSSSSPKGIRAINSKVFKKEIVDQGMTWLLLSYTPSQRGSEYQEAIGQEVADLLQGALKVGSVNCEAEMSFCKELGIQPRHLPRLFVYAYKDSGKGSLVEYRGDLVTKNLKTFVQDHLPSFSMRSDLKHLESFTGSRGKLPRVLLLSTKKVTPVIWRVLSGLYHKYFNFHDVEVHDVADPTVKKLGVHALPAIVGWLSNGEKHVLRTGISIKDLKSAVHDLSVLLDGFEKKNKRVISSQASKSQADSVEEKVPLLKKSNFDALCGEKTPVCIIGAFRSPKAREKVEAILSMVSQKSLSRRQNAAYGSRDAISYALLDATKQTTFLNAFDKYGFKSADKVLLAYKPRRGKFAKFNEEMSAEEVEKFISSVLNGDVDFTTIRQKPVIK</sequence>
<feature type="domain" description="J" evidence="2">
    <location>
        <begin position="37"/>
        <end position="101"/>
    </location>
</feature>
<dbReference type="InterPro" id="IPR036249">
    <property type="entry name" value="Thioredoxin-like_sf"/>
</dbReference>
<dbReference type="InterPro" id="IPR001623">
    <property type="entry name" value="DnaJ_domain"/>
</dbReference>
<dbReference type="AlphaFoldDB" id="A0A2P2J8D9"/>
<dbReference type="InterPro" id="IPR036869">
    <property type="entry name" value="J_dom_sf"/>
</dbReference>